<evidence type="ECO:0000313" key="2">
    <source>
        <dbReference type="Proteomes" id="UP000005204"/>
    </source>
</evidence>
<dbReference type="GeneID" id="110384990"/>
<protein>
    <submittedName>
        <fullName evidence="1">Uncharacterized protein</fullName>
    </submittedName>
</protein>
<proteinExistence type="predicted"/>
<reference evidence="2" key="1">
    <citation type="journal article" date="2008" name="Insect Biochem. Mol. Biol.">
        <title>The genome of a lepidopteran model insect, the silkworm Bombyx mori.</title>
        <authorList>
            <consortium name="International Silkworm Genome Consortium"/>
        </authorList>
    </citation>
    <scope>NUCLEOTIDE SEQUENCE [LARGE SCALE GENOMIC DNA]</scope>
    <source>
        <strain evidence="2">p50T</strain>
    </source>
</reference>
<dbReference type="EnsemblMetazoa" id="XM_021347120.2">
    <property type="protein sequence ID" value="XP_021202795.2"/>
    <property type="gene ID" value="LOC110384990"/>
</dbReference>
<keyword evidence="2" id="KW-1185">Reference proteome</keyword>
<evidence type="ECO:0000313" key="1">
    <source>
        <dbReference type="EnsemblMetazoa" id="XP_021202795.2"/>
    </source>
</evidence>
<dbReference type="AlphaFoldDB" id="A0A8R2DJW7"/>
<sequence length="228" mass="26443">MDEKEMQRFIAELNSRDPSSWSATNPHFAQPNVYKDLGRRFVPQYPYTEATPELLLALAKQASLWTNPDLNNAYIQPRHIQKNILRSGNYWDGFWKEDMDPKTLLRSNDKLKMVNKEEEIADDLTPQLASPEIVLALAKQAAILEASKPVNPSEDIVQKNILRSGNYWNDFWKEDVNDATNILRSNKKINLKTIKIKITPEDDEYEAIMKLKKISPYLIYAVNNKKTY</sequence>
<organism evidence="1 2">
    <name type="scientific">Bombyx mori</name>
    <name type="common">Silk moth</name>
    <dbReference type="NCBI Taxonomy" id="7091"/>
    <lineage>
        <taxon>Eukaryota</taxon>
        <taxon>Metazoa</taxon>
        <taxon>Ecdysozoa</taxon>
        <taxon>Arthropoda</taxon>
        <taxon>Hexapoda</taxon>
        <taxon>Insecta</taxon>
        <taxon>Pterygota</taxon>
        <taxon>Neoptera</taxon>
        <taxon>Endopterygota</taxon>
        <taxon>Lepidoptera</taxon>
        <taxon>Glossata</taxon>
        <taxon>Ditrysia</taxon>
        <taxon>Bombycoidea</taxon>
        <taxon>Bombycidae</taxon>
        <taxon>Bombycinae</taxon>
        <taxon>Bombyx</taxon>
    </lineage>
</organism>
<reference evidence="1" key="2">
    <citation type="submission" date="2022-06" db="UniProtKB">
        <authorList>
            <consortium name="EnsemblMetazoa"/>
        </authorList>
    </citation>
    <scope>IDENTIFICATION</scope>
    <source>
        <strain evidence="1">p50T (Dazao)</strain>
    </source>
</reference>
<accession>A0A8R2DJW7</accession>
<name>A0A8R2DJW7_BOMMO</name>
<dbReference type="KEGG" id="bmor:110384990"/>
<dbReference type="RefSeq" id="XP_021202795.2">
    <property type="nucleotide sequence ID" value="XM_021347120.3"/>
</dbReference>
<dbReference type="Proteomes" id="UP000005204">
    <property type="component" value="Unassembled WGS sequence"/>
</dbReference>